<name>A0A7C5EP69_9BACT</name>
<accession>A0A7C5EP69</accession>
<gene>
    <name evidence="4" type="ORF">ENW48_04405</name>
</gene>
<dbReference type="InterPro" id="IPR052037">
    <property type="entry name" value="LPS_export_LptA"/>
</dbReference>
<dbReference type="GO" id="GO:0017089">
    <property type="term" value="F:glycolipid transfer activity"/>
    <property type="evidence" value="ECO:0007669"/>
    <property type="project" value="TreeGrafter"/>
</dbReference>
<evidence type="ECO:0000256" key="2">
    <source>
        <dbReference type="SAM" id="MobiDB-lite"/>
    </source>
</evidence>
<dbReference type="GO" id="GO:0009279">
    <property type="term" value="C:cell outer membrane"/>
    <property type="evidence" value="ECO:0007669"/>
    <property type="project" value="TreeGrafter"/>
</dbReference>
<evidence type="ECO:0000259" key="3">
    <source>
        <dbReference type="Pfam" id="PF03968"/>
    </source>
</evidence>
<dbReference type="EMBL" id="DTKJ01000030">
    <property type="protein sequence ID" value="HGZ11441.1"/>
    <property type="molecule type" value="Genomic_DNA"/>
</dbReference>
<dbReference type="GO" id="GO:0030288">
    <property type="term" value="C:outer membrane-bounded periplasmic space"/>
    <property type="evidence" value="ECO:0007669"/>
    <property type="project" value="TreeGrafter"/>
</dbReference>
<protein>
    <recommendedName>
        <fullName evidence="3">Organic solvent tolerance-like N-terminal domain-containing protein</fullName>
    </recommendedName>
</protein>
<feature type="domain" description="Organic solvent tolerance-like N-terminal" evidence="3">
    <location>
        <begin position="57"/>
        <end position="184"/>
    </location>
</feature>
<dbReference type="PANTHER" id="PTHR36504">
    <property type="entry name" value="LIPOPOLYSACCHARIDE EXPORT SYSTEM PROTEIN LPTA"/>
    <property type="match status" value="1"/>
</dbReference>
<dbReference type="InterPro" id="IPR005653">
    <property type="entry name" value="OstA-like_N"/>
</dbReference>
<proteinExistence type="predicted"/>
<dbReference type="PANTHER" id="PTHR36504:SF1">
    <property type="entry name" value="LIPOPOLYSACCHARIDE EXPORT SYSTEM PROTEIN LPTA"/>
    <property type="match status" value="1"/>
</dbReference>
<evidence type="ECO:0000313" key="4">
    <source>
        <dbReference type="EMBL" id="HGZ11441.1"/>
    </source>
</evidence>
<evidence type="ECO:0000256" key="1">
    <source>
        <dbReference type="ARBA" id="ARBA00022729"/>
    </source>
</evidence>
<sequence length="234" mass="25526">MGKGPVVKEIRLFWSWPVILVLGVLSWQAGSLVFAQDKGSLPSTPTKGTPGREIPLQITAAQLEADQDRHLILFKGQVKAVYGDAILYADQLRVIYKPQKPKPPKPEAALTGQSPSPLGDLGGEKLDRIEAQGNVRFVQGERVATAQEAIYYKDREEIVLTGRPQVWRGDNLLKGERLVVHLDTRKVLVEGSPKQRVEALLYQTGPGGKSALDFGVRPRSPAPRGLPPKGSSGK</sequence>
<dbReference type="Gene3D" id="2.60.450.10">
    <property type="entry name" value="Lipopolysaccharide (LPS) transport protein A like domain"/>
    <property type="match status" value="1"/>
</dbReference>
<dbReference type="Pfam" id="PF03968">
    <property type="entry name" value="LptD_N"/>
    <property type="match status" value="1"/>
</dbReference>
<dbReference type="GO" id="GO:0015920">
    <property type="term" value="P:lipopolysaccharide transport"/>
    <property type="evidence" value="ECO:0007669"/>
    <property type="project" value="TreeGrafter"/>
</dbReference>
<dbReference type="AlphaFoldDB" id="A0A7C5EP69"/>
<comment type="caution">
    <text evidence="4">The sequence shown here is derived from an EMBL/GenBank/DDBJ whole genome shotgun (WGS) entry which is preliminary data.</text>
</comment>
<keyword evidence="1" id="KW-0732">Signal</keyword>
<reference evidence="4" key="1">
    <citation type="journal article" date="2020" name="mSystems">
        <title>Genome- and Community-Level Interaction Insights into Carbon Utilization and Element Cycling Functions of Hydrothermarchaeota in Hydrothermal Sediment.</title>
        <authorList>
            <person name="Zhou Z."/>
            <person name="Liu Y."/>
            <person name="Xu W."/>
            <person name="Pan J."/>
            <person name="Luo Z.H."/>
            <person name="Li M."/>
        </authorList>
    </citation>
    <scope>NUCLEOTIDE SEQUENCE [LARGE SCALE GENOMIC DNA]</scope>
    <source>
        <strain evidence="4">SpSt-853</strain>
    </source>
</reference>
<organism evidence="4">
    <name type="scientific">Desulfobacca acetoxidans</name>
    <dbReference type="NCBI Taxonomy" id="60893"/>
    <lineage>
        <taxon>Bacteria</taxon>
        <taxon>Pseudomonadati</taxon>
        <taxon>Thermodesulfobacteriota</taxon>
        <taxon>Desulfobaccia</taxon>
        <taxon>Desulfobaccales</taxon>
        <taxon>Desulfobaccaceae</taxon>
        <taxon>Desulfobacca</taxon>
    </lineage>
</organism>
<feature type="region of interest" description="Disordered" evidence="2">
    <location>
        <begin position="206"/>
        <end position="234"/>
    </location>
</feature>